<organism evidence="3 4">
    <name type="scientific">Phormidium tenue FACHB-1050</name>
    <dbReference type="NCBI Taxonomy" id="2692857"/>
    <lineage>
        <taxon>Bacteria</taxon>
        <taxon>Bacillati</taxon>
        <taxon>Cyanobacteriota</taxon>
        <taxon>Cyanophyceae</taxon>
        <taxon>Oscillatoriophycideae</taxon>
        <taxon>Oscillatoriales</taxon>
        <taxon>Oscillatoriaceae</taxon>
        <taxon>Phormidium</taxon>
    </lineage>
</organism>
<evidence type="ECO:0000256" key="1">
    <source>
        <dbReference type="SAM" id="MobiDB-lite"/>
    </source>
</evidence>
<evidence type="ECO:0000256" key="2">
    <source>
        <dbReference type="SAM" id="SignalP"/>
    </source>
</evidence>
<feature type="signal peptide" evidence="2">
    <location>
        <begin position="1"/>
        <end position="18"/>
    </location>
</feature>
<evidence type="ECO:0000313" key="3">
    <source>
        <dbReference type="EMBL" id="MBD2317881.1"/>
    </source>
</evidence>
<evidence type="ECO:0000313" key="4">
    <source>
        <dbReference type="Proteomes" id="UP000618445"/>
    </source>
</evidence>
<keyword evidence="4" id="KW-1185">Reference proteome</keyword>
<feature type="chain" id="PRO_5045911460" evidence="2">
    <location>
        <begin position="19"/>
        <end position="186"/>
    </location>
</feature>
<protein>
    <submittedName>
        <fullName evidence="3">Uncharacterized protein</fullName>
    </submittedName>
</protein>
<proteinExistence type="predicted"/>
<gene>
    <name evidence="3" type="ORF">H6G05_13615</name>
</gene>
<name>A0ABR8CDU1_9CYAN</name>
<dbReference type="RefSeq" id="WP_190578683.1">
    <property type="nucleotide sequence ID" value="NZ_CAWPQU010000013.1"/>
</dbReference>
<reference evidence="3 4" key="1">
    <citation type="journal article" date="2020" name="ISME J.">
        <title>Comparative genomics reveals insights into cyanobacterial evolution and habitat adaptation.</title>
        <authorList>
            <person name="Chen M.Y."/>
            <person name="Teng W.K."/>
            <person name="Zhao L."/>
            <person name="Hu C.X."/>
            <person name="Zhou Y.K."/>
            <person name="Han B.P."/>
            <person name="Song L.R."/>
            <person name="Shu W.S."/>
        </authorList>
    </citation>
    <scope>NUCLEOTIDE SEQUENCE [LARGE SCALE GENOMIC DNA]</scope>
    <source>
        <strain evidence="3 4">FACHB-1050</strain>
    </source>
</reference>
<keyword evidence="2" id="KW-0732">Signal</keyword>
<sequence length="186" mass="20149">MQKIILSCFFSAISIAIASTTSVTAVKAQPMGEYLDSTTSQVIEKISGNIVTFKNSAGESNNYFVPNWMIDKYALKVGTSASLYNRNIVQGIYRDRYIDVVSQGLLSNMGAFSIHETERNCTTLQSPASEGLTSGKRVWYKTDSCPSAIPIVGSMSLYQPRAVTSSTESKIDTATTPEPSSPSMSN</sequence>
<dbReference type="Proteomes" id="UP000618445">
    <property type="component" value="Unassembled WGS sequence"/>
</dbReference>
<feature type="region of interest" description="Disordered" evidence="1">
    <location>
        <begin position="164"/>
        <end position="186"/>
    </location>
</feature>
<dbReference type="EMBL" id="JACJQY010000020">
    <property type="protein sequence ID" value="MBD2317881.1"/>
    <property type="molecule type" value="Genomic_DNA"/>
</dbReference>
<accession>A0ABR8CDU1</accession>
<comment type="caution">
    <text evidence="3">The sequence shown here is derived from an EMBL/GenBank/DDBJ whole genome shotgun (WGS) entry which is preliminary data.</text>
</comment>